<evidence type="ECO:0000313" key="2">
    <source>
        <dbReference type="Proteomes" id="UP000619788"/>
    </source>
</evidence>
<comment type="caution">
    <text evidence="1">The sequence shown here is derived from an EMBL/GenBank/DDBJ whole genome shotgun (WGS) entry which is preliminary data.</text>
</comment>
<gene>
    <name evidence="1" type="ORF">Psi01_83740</name>
</gene>
<dbReference type="EMBL" id="BOOJ01000097">
    <property type="protein sequence ID" value="GIH97744.1"/>
    <property type="molecule type" value="Genomic_DNA"/>
</dbReference>
<dbReference type="RefSeq" id="WP_204069729.1">
    <property type="nucleotide sequence ID" value="NZ_BOOJ01000097.1"/>
</dbReference>
<accession>A0A8J3WNU7</accession>
<protein>
    <submittedName>
        <fullName evidence="1">Uncharacterized protein</fullName>
    </submittedName>
</protein>
<proteinExistence type="predicted"/>
<reference evidence="1 2" key="1">
    <citation type="submission" date="2021-01" db="EMBL/GenBank/DDBJ databases">
        <title>Whole genome shotgun sequence of Planobispora siamensis NBRC 107568.</title>
        <authorList>
            <person name="Komaki H."/>
            <person name="Tamura T."/>
        </authorList>
    </citation>
    <scope>NUCLEOTIDE SEQUENCE [LARGE SCALE GENOMIC DNA]</scope>
    <source>
        <strain evidence="1 2">NBRC 107568</strain>
    </source>
</reference>
<sequence>MTSQLTHLGTTFINFKNATYQWVDIKRFRLPEAPGDDHDALTLLIEHELYGDTYATDPGDDPHRHGPYWRNRITCGCFEATAADTEELRLRAWAEEHAALPDHLHAELERQLYRPLRTAEALYRLRDLGEDSFHDWGWVLGPFHELVLFDRTARALALVVASDD</sequence>
<dbReference type="Proteomes" id="UP000619788">
    <property type="component" value="Unassembled WGS sequence"/>
</dbReference>
<organism evidence="1 2">
    <name type="scientific">Planobispora siamensis</name>
    <dbReference type="NCBI Taxonomy" id="936338"/>
    <lineage>
        <taxon>Bacteria</taxon>
        <taxon>Bacillati</taxon>
        <taxon>Actinomycetota</taxon>
        <taxon>Actinomycetes</taxon>
        <taxon>Streptosporangiales</taxon>
        <taxon>Streptosporangiaceae</taxon>
        <taxon>Planobispora</taxon>
    </lineage>
</organism>
<name>A0A8J3WNU7_9ACTN</name>
<evidence type="ECO:0000313" key="1">
    <source>
        <dbReference type="EMBL" id="GIH97744.1"/>
    </source>
</evidence>
<dbReference type="AlphaFoldDB" id="A0A8J3WNU7"/>
<keyword evidence="2" id="KW-1185">Reference proteome</keyword>